<sequence length="145" mass="17148">MTFHLDIKEPVSTHDEWLSMLQCVIFKTDRQVNEYWSAIHEYEDLNVVEMAKDTREIHLWITTLEKYSSEHNMKYIHTLLSEAMRYALEACECLNQKSYGNVAACLYEIKKLSKKVLLVIEIHEELPFISMINLAFLMSLLFELL</sequence>
<reference evidence="1 2" key="1">
    <citation type="submission" date="2015-09" db="EMBL/GenBank/DDBJ databases">
        <title>Bacillus cereus food isolates.</title>
        <authorList>
            <person name="Boekhorst J."/>
        </authorList>
    </citation>
    <scope>NUCLEOTIDE SEQUENCE [LARGE SCALE GENOMIC DNA]</scope>
    <source>
        <strain evidence="1 2">B4088</strain>
    </source>
</reference>
<proteinExistence type="predicted"/>
<organism evidence="1 2">
    <name type="scientific">Bacillus cereus</name>
    <dbReference type="NCBI Taxonomy" id="1396"/>
    <lineage>
        <taxon>Bacteria</taxon>
        <taxon>Bacillati</taxon>
        <taxon>Bacillota</taxon>
        <taxon>Bacilli</taxon>
        <taxon>Bacillales</taxon>
        <taxon>Bacillaceae</taxon>
        <taxon>Bacillus</taxon>
        <taxon>Bacillus cereus group</taxon>
    </lineage>
</organism>
<protein>
    <submittedName>
        <fullName evidence="1">Uncharacterized protein</fullName>
    </submittedName>
</protein>
<gene>
    <name evidence="1" type="ORF">B4088_0920</name>
</gene>
<dbReference type="PATRIC" id="fig|1396.535.peg.989"/>
<dbReference type="AlphaFoldDB" id="A0A164QE67"/>
<evidence type="ECO:0000313" key="1">
    <source>
        <dbReference type="EMBL" id="KZD71190.1"/>
    </source>
</evidence>
<dbReference type="Proteomes" id="UP000076482">
    <property type="component" value="Unassembled WGS sequence"/>
</dbReference>
<evidence type="ECO:0000313" key="2">
    <source>
        <dbReference type="Proteomes" id="UP000076482"/>
    </source>
</evidence>
<accession>A0A164QE67</accession>
<name>A0A164QE67_BACCE</name>
<dbReference type="EMBL" id="LJKE01000020">
    <property type="protein sequence ID" value="KZD71190.1"/>
    <property type="molecule type" value="Genomic_DNA"/>
</dbReference>
<dbReference type="RefSeq" id="WP_063260090.1">
    <property type="nucleotide sequence ID" value="NZ_LJKE01000020.1"/>
</dbReference>
<comment type="caution">
    <text evidence="1">The sequence shown here is derived from an EMBL/GenBank/DDBJ whole genome shotgun (WGS) entry which is preliminary data.</text>
</comment>